<comment type="caution">
    <text evidence="1">The sequence shown here is derived from an EMBL/GenBank/DDBJ whole genome shotgun (WGS) entry which is preliminary data.</text>
</comment>
<evidence type="ECO:0000313" key="2">
    <source>
        <dbReference type="Proteomes" id="UP000235965"/>
    </source>
</evidence>
<dbReference type="Proteomes" id="UP000235965">
    <property type="component" value="Unassembled WGS sequence"/>
</dbReference>
<dbReference type="InParanoid" id="A0A2J7RF35"/>
<sequence>MNSRKYTCLVVEESTTCSDYTLKEECLVVSCYYLIVVGYDSLDKAPIKGTKWLQF</sequence>
<name>A0A2J7RF35_9NEOP</name>
<accession>A0A2J7RF35</accession>
<evidence type="ECO:0000313" key="1">
    <source>
        <dbReference type="EMBL" id="PNF39446.1"/>
    </source>
</evidence>
<dbReference type="EMBL" id="NEVH01004413">
    <property type="protein sequence ID" value="PNF39446.1"/>
    <property type="molecule type" value="Genomic_DNA"/>
</dbReference>
<keyword evidence="2" id="KW-1185">Reference proteome</keyword>
<dbReference type="AlphaFoldDB" id="A0A2J7RF35"/>
<organism evidence="1 2">
    <name type="scientific">Cryptotermes secundus</name>
    <dbReference type="NCBI Taxonomy" id="105785"/>
    <lineage>
        <taxon>Eukaryota</taxon>
        <taxon>Metazoa</taxon>
        <taxon>Ecdysozoa</taxon>
        <taxon>Arthropoda</taxon>
        <taxon>Hexapoda</taxon>
        <taxon>Insecta</taxon>
        <taxon>Pterygota</taxon>
        <taxon>Neoptera</taxon>
        <taxon>Polyneoptera</taxon>
        <taxon>Dictyoptera</taxon>
        <taxon>Blattodea</taxon>
        <taxon>Blattoidea</taxon>
        <taxon>Termitoidae</taxon>
        <taxon>Kalotermitidae</taxon>
        <taxon>Cryptotermitinae</taxon>
        <taxon>Cryptotermes</taxon>
    </lineage>
</organism>
<protein>
    <submittedName>
        <fullName evidence="1">Uncharacterized protein</fullName>
    </submittedName>
</protein>
<reference evidence="1 2" key="1">
    <citation type="submission" date="2017-12" db="EMBL/GenBank/DDBJ databases">
        <title>Hemimetabolous genomes reveal molecular basis of termite eusociality.</title>
        <authorList>
            <person name="Harrison M.C."/>
            <person name="Jongepier E."/>
            <person name="Robertson H.M."/>
            <person name="Arning N."/>
            <person name="Bitard-Feildel T."/>
            <person name="Chao H."/>
            <person name="Childers C.P."/>
            <person name="Dinh H."/>
            <person name="Doddapaneni H."/>
            <person name="Dugan S."/>
            <person name="Gowin J."/>
            <person name="Greiner C."/>
            <person name="Han Y."/>
            <person name="Hu H."/>
            <person name="Hughes D.S.T."/>
            <person name="Huylmans A.-K."/>
            <person name="Kemena C."/>
            <person name="Kremer L.P.M."/>
            <person name="Lee S.L."/>
            <person name="Lopez-Ezquerra A."/>
            <person name="Mallet L."/>
            <person name="Monroy-Kuhn J.M."/>
            <person name="Moser A."/>
            <person name="Murali S.C."/>
            <person name="Muzny D.M."/>
            <person name="Otani S."/>
            <person name="Piulachs M.-D."/>
            <person name="Poelchau M."/>
            <person name="Qu J."/>
            <person name="Schaub F."/>
            <person name="Wada-Katsumata A."/>
            <person name="Worley K.C."/>
            <person name="Xie Q."/>
            <person name="Ylla G."/>
            <person name="Poulsen M."/>
            <person name="Gibbs R.A."/>
            <person name="Schal C."/>
            <person name="Richards S."/>
            <person name="Belles X."/>
            <person name="Korb J."/>
            <person name="Bornberg-Bauer E."/>
        </authorList>
    </citation>
    <scope>NUCLEOTIDE SEQUENCE [LARGE SCALE GENOMIC DNA]</scope>
    <source>
        <tissue evidence="1">Whole body</tissue>
    </source>
</reference>
<proteinExistence type="predicted"/>
<gene>
    <name evidence="1" type="ORF">B7P43_G11081</name>
</gene>